<reference evidence="1" key="1">
    <citation type="submission" date="2023-11" db="EMBL/GenBank/DDBJ databases">
        <authorList>
            <person name="De Vega J J."/>
            <person name="De Vega J J."/>
        </authorList>
    </citation>
    <scope>NUCLEOTIDE SEQUENCE</scope>
</reference>
<dbReference type="EMBL" id="CAVNYO010000069">
    <property type="protein sequence ID" value="CAK5264744.1"/>
    <property type="molecule type" value="Genomic_DNA"/>
</dbReference>
<gene>
    <name evidence="1" type="ORF">MYCIT1_LOCUS5178</name>
</gene>
<sequence>ACKPDGISCQPNPRPSVKKPFCAGASRFVMPETSVSKIQKYPLLLLIPETLSVRVAFAAAALASEMAFLITATSFGPHFSSSGEPVSVASGVPTRMWKLTPARAASSTSSKNSTECAVTGTGEARAVTRSESSTADVGAMRCIVVVGKWGREE</sequence>
<dbReference type="AlphaFoldDB" id="A0AAD2JVS8"/>
<dbReference type="Proteomes" id="UP001295794">
    <property type="component" value="Unassembled WGS sequence"/>
</dbReference>
<comment type="caution">
    <text evidence="1">The sequence shown here is derived from an EMBL/GenBank/DDBJ whole genome shotgun (WGS) entry which is preliminary data.</text>
</comment>
<organism evidence="1 2">
    <name type="scientific">Mycena citricolor</name>
    <dbReference type="NCBI Taxonomy" id="2018698"/>
    <lineage>
        <taxon>Eukaryota</taxon>
        <taxon>Fungi</taxon>
        <taxon>Dikarya</taxon>
        <taxon>Basidiomycota</taxon>
        <taxon>Agaricomycotina</taxon>
        <taxon>Agaricomycetes</taxon>
        <taxon>Agaricomycetidae</taxon>
        <taxon>Agaricales</taxon>
        <taxon>Marasmiineae</taxon>
        <taxon>Mycenaceae</taxon>
        <taxon>Mycena</taxon>
    </lineage>
</organism>
<proteinExistence type="predicted"/>
<feature type="non-terminal residue" evidence="1">
    <location>
        <position position="1"/>
    </location>
</feature>
<keyword evidence="2" id="KW-1185">Reference proteome</keyword>
<evidence type="ECO:0000313" key="1">
    <source>
        <dbReference type="EMBL" id="CAK5264744.1"/>
    </source>
</evidence>
<protein>
    <submittedName>
        <fullName evidence="1">Uncharacterized protein</fullName>
    </submittedName>
</protein>
<evidence type="ECO:0000313" key="2">
    <source>
        <dbReference type="Proteomes" id="UP001295794"/>
    </source>
</evidence>
<name>A0AAD2JVS8_9AGAR</name>
<accession>A0AAD2JVS8</accession>